<protein>
    <submittedName>
        <fullName evidence="1">Uncharacterized protein</fullName>
    </submittedName>
</protein>
<dbReference type="AlphaFoldDB" id="A0A6J8E346"/>
<reference evidence="1 2" key="1">
    <citation type="submission" date="2020-06" db="EMBL/GenBank/DDBJ databases">
        <authorList>
            <person name="Li R."/>
            <person name="Bekaert M."/>
        </authorList>
    </citation>
    <scope>NUCLEOTIDE SEQUENCE [LARGE SCALE GENOMIC DNA]</scope>
    <source>
        <strain evidence="2">wild</strain>
    </source>
</reference>
<keyword evidence="2" id="KW-1185">Reference proteome</keyword>
<organism evidence="1 2">
    <name type="scientific">Mytilus coruscus</name>
    <name type="common">Sea mussel</name>
    <dbReference type="NCBI Taxonomy" id="42192"/>
    <lineage>
        <taxon>Eukaryota</taxon>
        <taxon>Metazoa</taxon>
        <taxon>Spiralia</taxon>
        <taxon>Lophotrochozoa</taxon>
        <taxon>Mollusca</taxon>
        <taxon>Bivalvia</taxon>
        <taxon>Autobranchia</taxon>
        <taxon>Pteriomorphia</taxon>
        <taxon>Mytilida</taxon>
        <taxon>Mytiloidea</taxon>
        <taxon>Mytilidae</taxon>
        <taxon>Mytilinae</taxon>
        <taxon>Mytilus</taxon>
    </lineage>
</organism>
<sequence>MMLQITTKTTKPKVPMYFEDGLSSAVDTSDRLYLFVCFVSTDNFDLNKAIFVMSSSSVMVKLLKEQVHRVFIDERSVVSMTCDVLDVVVVEVSIVVLNVVVSNPGVDVAILLIDIGSDPKPTSGPSVVQAKKGLNCKLNTVLHSVQLKELWYWQD</sequence>
<gene>
    <name evidence="1" type="ORF">MCOR_47582</name>
</gene>
<accession>A0A6J8E346</accession>
<evidence type="ECO:0000313" key="1">
    <source>
        <dbReference type="EMBL" id="CAC5414837.1"/>
    </source>
</evidence>
<dbReference type="Proteomes" id="UP000507470">
    <property type="component" value="Unassembled WGS sequence"/>
</dbReference>
<dbReference type="EMBL" id="CACVKT020008353">
    <property type="protein sequence ID" value="CAC5414837.1"/>
    <property type="molecule type" value="Genomic_DNA"/>
</dbReference>
<evidence type="ECO:0000313" key="2">
    <source>
        <dbReference type="Proteomes" id="UP000507470"/>
    </source>
</evidence>
<proteinExistence type="predicted"/>
<name>A0A6J8E346_MYTCO</name>